<keyword evidence="6" id="KW-0472">Membrane</keyword>
<feature type="compositionally biased region" description="Low complexity" evidence="7">
    <location>
        <begin position="1098"/>
        <end position="1112"/>
    </location>
</feature>
<dbReference type="OrthoDB" id="10264848at2759"/>
<dbReference type="PROSITE" id="PS51205">
    <property type="entry name" value="VPS9"/>
    <property type="match status" value="1"/>
</dbReference>
<evidence type="ECO:0000313" key="10">
    <source>
        <dbReference type="EMBL" id="OWF39471.1"/>
    </source>
</evidence>
<dbReference type="PANTHER" id="PTHR23101:SF25">
    <property type="entry name" value="GTPASE-ACTIVATING PROTEIN AND VPS9 DOMAIN-CONTAINING PROTEIN 1"/>
    <property type="match status" value="1"/>
</dbReference>
<feature type="compositionally biased region" description="Polar residues" evidence="7">
    <location>
        <begin position="1180"/>
        <end position="1200"/>
    </location>
</feature>
<feature type="region of interest" description="Disordered" evidence="7">
    <location>
        <begin position="1069"/>
        <end position="1204"/>
    </location>
</feature>
<keyword evidence="11" id="KW-1185">Reference proteome</keyword>
<dbReference type="InterPro" id="IPR041545">
    <property type="entry name" value="DUF5601"/>
</dbReference>
<proteinExistence type="inferred from homology"/>
<keyword evidence="3" id="KW-0343">GTPase activation</keyword>
<feature type="compositionally biased region" description="Polar residues" evidence="7">
    <location>
        <begin position="1221"/>
        <end position="1236"/>
    </location>
</feature>
<feature type="region of interest" description="Disordered" evidence="7">
    <location>
        <begin position="671"/>
        <end position="697"/>
    </location>
</feature>
<feature type="compositionally biased region" description="Polar residues" evidence="7">
    <location>
        <begin position="1116"/>
        <end position="1129"/>
    </location>
</feature>
<evidence type="ECO:0000256" key="1">
    <source>
        <dbReference type="ARBA" id="ARBA00004170"/>
    </source>
</evidence>
<dbReference type="SUPFAM" id="SSF48350">
    <property type="entry name" value="GTPase activation domain, GAP"/>
    <property type="match status" value="1"/>
</dbReference>
<feature type="region of interest" description="Disordered" evidence="7">
    <location>
        <begin position="446"/>
        <end position="505"/>
    </location>
</feature>
<dbReference type="InterPro" id="IPR001936">
    <property type="entry name" value="RasGAP_dom"/>
</dbReference>
<dbReference type="PANTHER" id="PTHR23101">
    <property type="entry name" value="RAB GDP/GTP EXCHANGE FACTOR"/>
    <property type="match status" value="1"/>
</dbReference>
<evidence type="ECO:0000256" key="2">
    <source>
        <dbReference type="ARBA" id="ARBA00008489"/>
    </source>
</evidence>
<feature type="domain" description="Ras-GAP" evidence="8">
    <location>
        <begin position="139"/>
        <end position="350"/>
    </location>
</feature>
<dbReference type="GO" id="GO:0016020">
    <property type="term" value="C:membrane"/>
    <property type="evidence" value="ECO:0007669"/>
    <property type="project" value="UniProtKB-SubCell"/>
</dbReference>
<dbReference type="InterPro" id="IPR003123">
    <property type="entry name" value="VPS9"/>
</dbReference>
<feature type="compositionally biased region" description="Basic residues" evidence="7">
    <location>
        <begin position="838"/>
        <end position="847"/>
    </location>
</feature>
<keyword evidence="5" id="KW-0344">Guanine-nucleotide releasing factor</keyword>
<feature type="region of interest" description="Disordered" evidence="7">
    <location>
        <begin position="587"/>
        <end position="659"/>
    </location>
</feature>
<evidence type="ECO:0000313" key="11">
    <source>
        <dbReference type="Proteomes" id="UP000242188"/>
    </source>
</evidence>
<feature type="compositionally biased region" description="Low complexity" evidence="7">
    <location>
        <begin position="631"/>
        <end position="650"/>
    </location>
</feature>
<organism evidence="10 11">
    <name type="scientific">Mizuhopecten yessoensis</name>
    <name type="common">Japanese scallop</name>
    <name type="synonym">Patinopecten yessoensis</name>
    <dbReference type="NCBI Taxonomy" id="6573"/>
    <lineage>
        <taxon>Eukaryota</taxon>
        <taxon>Metazoa</taxon>
        <taxon>Spiralia</taxon>
        <taxon>Lophotrochozoa</taxon>
        <taxon>Mollusca</taxon>
        <taxon>Bivalvia</taxon>
        <taxon>Autobranchia</taxon>
        <taxon>Pteriomorphia</taxon>
        <taxon>Pectinida</taxon>
        <taxon>Pectinoidea</taxon>
        <taxon>Pectinidae</taxon>
        <taxon>Mizuhopecten</taxon>
    </lineage>
</organism>
<evidence type="ECO:0000256" key="4">
    <source>
        <dbReference type="ARBA" id="ARBA00022583"/>
    </source>
</evidence>
<dbReference type="GO" id="GO:0005829">
    <property type="term" value="C:cytosol"/>
    <property type="evidence" value="ECO:0007669"/>
    <property type="project" value="TreeGrafter"/>
</dbReference>
<accession>A0A210PSK8</accession>
<dbReference type="InterPro" id="IPR037191">
    <property type="entry name" value="VPS9_dom_sf"/>
</dbReference>
<dbReference type="GO" id="GO:0030139">
    <property type="term" value="C:endocytic vesicle"/>
    <property type="evidence" value="ECO:0007669"/>
    <property type="project" value="TreeGrafter"/>
</dbReference>
<feature type="compositionally biased region" description="Basic and acidic residues" evidence="7">
    <location>
        <begin position="1143"/>
        <end position="1161"/>
    </location>
</feature>
<dbReference type="GO" id="GO:0005085">
    <property type="term" value="F:guanyl-nucleotide exchange factor activity"/>
    <property type="evidence" value="ECO:0007669"/>
    <property type="project" value="UniProtKB-KW"/>
</dbReference>
<dbReference type="GO" id="GO:0006897">
    <property type="term" value="P:endocytosis"/>
    <property type="evidence" value="ECO:0007669"/>
    <property type="project" value="UniProtKB-KW"/>
</dbReference>
<feature type="region of interest" description="Disordered" evidence="7">
    <location>
        <begin position="1216"/>
        <end position="1238"/>
    </location>
</feature>
<dbReference type="Gene3D" id="1.20.1050.80">
    <property type="entry name" value="VPS9 domain"/>
    <property type="match status" value="1"/>
</dbReference>
<dbReference type="Gene3D" id="1.10.506.10">
    <property type="entry name" value="GTPase Activation - p120gap, domain 1"/>
    <property type="match status" value="1"/>
</dbReference>
<dbReference type="InterPro" id="IPR008936">
    <property type="entry name" value="Rho_GTPase_activation_prot"/>
</dbReference>
<dbReference type="GO" id="GO:0005096">
    <property type="term" value="F:GTPase activator activity"/>
    <property type="evidence" value="ECO:0007669"/>
    <property type="project" value="UniProtKB-KW"/>
</dbReference>
<feature type="domain" description="VPS9" evidence="9">
    <location>
        <begin position="1504"/>
        <end position="1645"/>
    </location>
</feature>
<feature type="compositionally biased region" description="Polar residues" evidence="7">
    <location>
        <begin position="609"/>
        <end position="627"/>
    </location>
</feature>
<name>A0A210PSK8_MIZYE</name>
<evidence type="ECO:0000259" key="8">
    <source>
        <dbReference type="PROSITE" id="PS50018"/>
    </source>
</evidence>
<dbReference type="FunFam" id="1.20.1050.80:FF:000001">
    <property type="entry name" value="GTPase-activating protein and VPS9 domain-containing protein 1 isoform X1"/>
    <property type="match status" value="1"/>
</dbReference>
<dbReference type="CDD" id="cd05129">
    <property type="entry name" value="RasGAP_RAP6"/>
    <property type="match status" value="1"/>
</dbReference>
<feature type="compositionally biased region" description="Polar residues" evidence="7">
    <location>
        <begin position="773"/>
        <end position="785"/>
    </location>
</feature>
<dbReference type="Pfam" id="PF00616">
    <property type="entry name" value="RasGAP"/>
    <property type="match status" value="1"/>
</dbReference>
<comment type="caution">
    <text evidence="10">The sequence shown here is derived from an EMBL/GenBank/DDBJ whole genome shotgun (WGS) entry which is preliminary data.</text>
</comment>
<gene>
    <name evidence="10" type="ORF">KP79_PYT03685</name>
</gene>
<evidence type="ECO:0000256" key="6">
    <source>
        <dbReference type="ARBA" id="ARBA00023136"/>
    </source>
</evidence>
<dbReference type="SUPFAM" id="SSF109993">
    <property type="entry name" value="VPS9 domain"/>
    <property type="match status" value="1"/>
</dbReference>
<feature type="compositionally biased region" description="Polar residues" evidence="7">
    <location>
        <begin position="676"/>
        <end position="686"/>
    </location>
</feature>
<comment type="subcellular location">
    <subcellularLocation>
        <location evidence="1">Membrane</location>
        <topology evidence="1">Peripheral membrane protein</topology>
    </subcellularLocation>
</comment>
<dbReference type="PROSITE" id="PS50018">
    <property type="entry name" value="RAS_GTPASE_ACTIV_2"/>
    <property type="match status" value="1"/>
</dbReference>
<dbReference type="STRING" id="6573.A0A210PSK8"/>
<dbReference type="Proteomes" id="UP000242188">
    <property type="component" value="Unassembled WGS sequence"/>
</dbReference>
<sequence length="1645" mass="182985">MELLELARHLKQEQLFVTSERFQLQKLFDEVKHVAEGLYHESWVTREQKACLDSLIFSPQNMAPKECCRRANHLQWTNFVDSYKHLSYHDSKYGEFLAFLRENPSLLAHCVETGEKSSNEYTLKVVPLLVSSVCGNCLLLEDEQIALRMMTTLAELQLATNDDPRRLLRKGSCAFSVMYKLVLDSLFSAKLFLTAALHDPVMRLLMEDEWFYDIDPQKALVRFPPQERMKRFGEPGTDDYTKKFQEYRTFIVDKLVVLANRFINSLKNNIHCFPAGMGWLVSQIYHILTKAGKLSGEKVQAICADLVFSLFLCPAICDPDPHGITSDIHISHIARHNLMQIAQIIQVLAVSQWEEGSRVTDLYERFEKGCVSGLLDALIHGIGTELPGTGIGLGHTQNLTRSSVLITLPQLNMVVGFLRSVLPIVDESVAERKQLEDLIQGLPSNLNTSTNSLVSTPSQTPPGTPSSQKKLSKGAKKKLALTPGTGNHDDALSPQPGDTDSSAGKEAEDVLILSLGTDIDCPGMMTENKVLSWEQENKRRKVKYQTPAGLFAGDGPPVEIHEKRTRFSLSQDQESIGNTSDIQEAISEAASSHSVGSVDMENDDDNDNFSDMISANVSGRGTPNISGRDTPLSQAESEQEQEAPAPALPETVQKSNRVDVTDRFGKFELERDETKSTVSDTWSTDVLASDSEPPEQNQFDRLEEIREEMVRQSLLARNDDDVGSVTDLASISGEQSLPEIQDTVGNEDTPLASGHQSPTEDHQLDPMGAVGGASSNASYTPSTQPRPRGKKNPFAKSNSTPSDSVFEDNDPGVPVMPMRLSTSSHFDHNKLNVPVKQGRGHQAKLSHSKQSNYLSVPDPKSSSHSSDRACSADSLSFRNPMYNGAKPKEKQRATFAGFGHSQQQQQASLDLTGFAPVKPSQKHKQVLSWAGPVTDQASFATNNQGSPSSNNSQTDLDILSEQMGNVKLSEQQNTTLVDTRRLSAALSMFDPVVAGDSGDLLDDMSHCSASSKEMIGTLSNMNNDDKKMDAEPLIQFTDRSEAASSQVANKDLKIPVPMRVSNTGAHELLSPSAASEGGSPVNGDEAKEDVIEKRRDSVSSSHSSGSGNTSDGAPFTKSSRSASFDNMSQRSEEKENGDDDQDDKSPDKKKGFFKSFKEKINKGIKRKGNKHESSREDPNDLNSSVVSNGQGDGSKSSLENSFKDESTDDILAKYRKKPQGILSSQSNESGGATGSSVDVVPSTVAFSNNPIKEKRFSIRDEDMTDSPHYDPNNLENCFAFIDAKRKLRIVLSSAEFQVGYTPLDLTFGGVAGLRGDNNRKDNELVRLLRAQLAEAINLQNKDLIAQLHEAIRCVRMFDNDGLKKLVRSLQDEYHSRSAYVSYLIRCRQGLLSTLSHVTRLLNRVSRYKEVCNRHLTSVLVRMFIEKRETSVMKFISDFQKLSVPDEKTDFVEQFLQYLYQNMNQDPIWQASNDNQMEDARVVMERYIMSRIYTHAMFPNGDGDIMRDQILHKHIKMLSQVITPTHKDLGIPRMYHFECPWTAAQREIYMLNAYKTPKDKLQSVQRCAATIMNLLSMANEKSVPAADDFMPVMIYVVIKANPPCMLSTIQFVNSFYGDRLSGEEQYWWMQFSSAVEFIKNMEYSSE</sequence>
<feature type="compositionally biased region" description="Low complexity" evidence="7">
    <location>
        <begin position="446"/>
        <end position="458"/>
    </location>
</feature>
<dbReference type="EMBL" id="NEDP02005524">
    <property type="protein sequence ID" value="OWF39471.1"/>
    <property type="molecule type" value="Genomic_DNA"/>
</dbReference>
<evidence type="ECO:0000256" key="5">
    <source>
        <dbReference type="ARBA" id="ARBA00022658"/>
    </source>
</evidence>
<dbReference type="Pfam" id="PF18151">
    <property type="entry name" value="DUF5601"/>
    <property type="match status" value="1"/>
</dbReference>
<dbReference type="Pfam" id="PF02204">
    <property type="entry name" value="VPS9"/>
    <property type="match status" value="1"/>
</dbReference>
<dbReference type="InterPro" id="IPR045046">
    <property type="entry name" value="Vps9-like"/>
</dbReference>
<protein>
    <submittedName>
        <fullName evidence="10">GTPase-activating protein and VPS9 domain-containing protein 1</fullName>
    </submittedName>
</protein>
<feature type="compositionally biased region" description="Basic and acidic residues" evidence="7">
    <location>
        <begin position="1084"/>
        <end position="1097"/>
    </location>
</feature>
<dbReference type="SMART" id="SM00167">
    <property type="entry name" value="VPS9"/>
    <property type="match status" value="1"/>
</dbReference>
<feature type="compositionally biased region" description="Low complexity" evidence="7">
    <location>
        <begin position="862"/>
        <end position="874"/>
    </location>
</feature>
<dbReference type="Gene3D" id="1.10.246.120">
    <property type="match status" value="1"/>
</dbReference>
<evidence type="ECO:0000256" key="3">
    <source>
        <dbReference type="ARBA" id="ARBA00022468"/>
    </source>
</evidence>
<dbReference type="GO" id="GO:0051049">
    <property type="term" value="P:regulation of transport"/>
    <property type="evidence" value="ECO:0007669"/>
    <property type="project" value="UniProtKB-ARBA"/>
</dbReference>
<comment type="similarity">
    <text evidence="2">Belongs to the GAPVD1 family.</text>
</comment>
<dbReference type="GO" id="GO:0031267">
    <property type="term" value="F:small GTPase binding"/>
    <property type="evidence" value="ECO:0007669"/>
    <property type="project" value="TreeGrafter"/>
</dbReference>
<evidence type="ECO:0000256" key="7">
    <source>
        <dbReference type="SAM" id="MobiDB-lite"/>
    </source>
</evidence>
<feature type="region of interest" description="Disordered" evidence="7">
    <location>
        <begin position="730"/>
        <end position="890"/>
    </location>
</feature>
<evidence type="ECO:0000259" key="9">
    <source>
        <dbReference type="PROSITE" id="PS51205"/>
    </source>
</evidence>
<keyword evidence="4" id="KW-0254">Endocytosis</keyword>
<feature type="compositionally biased region" description="Basic residues" evidence="7">
    <location>
        <begin position="470"/>
        <end position="479"/>
    </location>
</feature>
<reference evidence="10 11" key="1">
    <citation type="journal article" date="2017" name="Nat. Ecol. Evol.">
        <title>Scallop genome provides insights into evolution of bilaterian karyotype and development.</title>
        <authorList>
            <person name="Wang S."/>
            <person name="Zhang J."/>
            <person name="Jiao W."/>
            <person name="Li J."/>
            <person name="Xun X."/>
            <person name="Sun Y."/>
            <person name="Guo X."/>
            <person name="Huan P."/>
            <person name="Dong B."/>
            <person name="Zhang L."/>
            <person name="Hu X."/>
            <person name="Sun X."/>
            <person name="Wang J."/>
            <person name="Zhao C."/>
            <person name="Wang Y."/>
            <person name="Wang D."/>
            <person name="Huang X."/>
            <person name="Wang R."/>
            <person name="Lv J."/>
            <person name="Li Y."/>
            <person name="Zhang Z."/>
            <person name="Liu B."/>
            <person name="Lu W."/>
            <person name="Hui Y."/>
            <person name="Liang J."/>
            <person name="Zhou Z."/>
            <person name="Hou R."/>
            <person name="Li X."/>
            <person name="Liu Y."/>
            <person name="Li H."/>
            <person name="Ning X."/>
            <person name="Lin Y."/>
            <person name="Zhao L."/>
            <person name="Xing Q."/>
            <person name="Dou J."/>
            <person name="Li Y."/>
            <person name="Mao J."/>
            <person name="Guo H."/>
            <person name="Dou H."/>
            <person name="Li T."/>
            <person name="Mu C."/>
            <person name="Jiang W."/>
            <person name="Fu Q."/>
            <person name="Fu X."/>
            <person name="Miao Y."/>
            <person name="Liu J."/>
            <person name="Yu Q."/>
            <person name="Li R."/>
            <person name="Liao H."/>
            <person name="Li X."/>
            <person name="Kong Y."/>
            <person name="Jiang Z."/>
            <person name="Chourrout D."/>
            <person name="Li R."/>
            <person name="Bao Z."/>
        </authorList>
    </citation>
    <scope>NUCLEOTIDE SEQUENCE [LARGE SCALE GENOMIC DNA]</scope>
    <source>
        <strain evidence="10 11">PY_sf001</strain>
    </source>
</reference>